<name>A0ABX5R7T7_9PSED</name>
<dbReference type="PANTHER" id="PTHR35458:SF8">
    <property type="entry name" value="SLR0650 PROTEIN"/>
    <property type="match status" value="1"/>
</dbReference>
<evidence type="ECO:0000313" key="3">
    <source>
        <dbReference type="Proteomes" id="UP000288953"/>
    </source>
</evidence>
<proteinExistence type="predicted"/>
<dbReference type="Gene3D" id="3.40.50.1010">
    <property type="entry name" value="5'-nuclease"/>
    <property type="match status" value="1"/>
</dbReference>
<dbReference type="Pfam" id="PF01936">
    <property type="entry name" value="NYN"/>
    <property type="match status" value="1"/>
</dbReference>
<organism evidence="2 3">
    <name type="scientific">Candidatus Pseudomonas adelgestsugas</name>
    <dbReference type="NCBI Taxonomy" id="1302376"/>
    <lineage>
        <taxon>Bacteria</taxon>
        <taxon>Pseudomonadati</taxon>
        <taxon>Pseudomonadota</taxon>
        <taxon>Gammaproteobacteria</taxon>
        <taxon>Pseudomonadales</taxon>
        <taxon>Pseudomonadaceae</taxon>
        <taxon>Pseudomonas</taxon>
    </lineage>
</organism>
<accession>A0ABX5R7T7</accession>
<dbReference type="PANTHER" id="PTHR35458">
    <property type="entry name" value="SLR0755 PROTEIN"/>
    <property type="match status" value="1"/>
</dbReference>
<feature type="domain" description="NYN" evidence="1">
    <location>
        <begin position="64"/>
        <end position="213"/>
    </location>
</feature>
<dbReference type="InterPro" id="IPR021139">
    <property type="entry name" value="NYN"/>
</dbReference>
<dbReference type="CDD" id="cd10911">
    <property type="entry name" value="PIN_LabA"/>
    <property type="match status" value="1"/>
</dbReference>
<sequence length="219" mass="24439">MVFITTIAMIFFFLNSEDNHLHLISYNYNALLPKINWLRNVSVSSILVFSGVSARLSRGSAVKKIAVFADVQNLYYTVRQAYGCHFNYAALWADISMRGQIVEAYAYAIDRGDSKQQQFQQILRNLGFMVKLKPYIQRADGSAKGDWDVGITLDIMDTIDHVDEVVLASGDGDFNMLLERITYKHGVEAVAYGVPGLTASSLVRAASRYVPIEGALLLK</sequence>
<evidence type="ECO:0000259" key="1">
    <source>
        <dbReference type="Pfam" id="PF01936"/>
    </source>
</evidence>
<dbReference type="Proteomes" id="UP000288953">
    <property type="component" value="Chromosome"/>
</dbReference>
<evidence type="ECO:0000313" key="2">
    <source>
        <dbReference type="EMBL" id="QAX81700.1"/>
    </source>
</evidence>
<reference evidence="2 3" key="1">
    <citation type="journal article" date="2018" name="Genome Biol. Evol.">
        <title>Partnering With a Pest: Genomes of Hemlock Woolly Adelgid Symbionts Reveal Atypical Nutritional Provisioning Patterns in Dual-Obligate Bacteria.</title>
        <authorList>
            <person name="Weglarz K.M."/>
            <person name="Havill N.P."/>
            <person name="Burke G.R."/>
            <person name="von Dohlen C.D."/>
        </authorList>
    </citation>
    <scope>NUCLEOTIDE SEQUENCE [LARGE SCALE GENOMIC DNA]</scope>
    <source>
        <strain evidence="2 3">HWA_ENA</strain>
    </source>
</reference>
<gene>
    <name evidence="2" type="ORF">C3B55_00345</name>
</gene>
<keyword evidence="3" id="KW-1185">Reference proteome</keyword>
<dbReference type="EMBL" id="CP026512">
    <property type="protein sequence ID" value="QAX81700.1"/>
    <property type="molecule type" value="Genomic_DNA"/>
</dbReference>
<protein>
    <submittedName>
        <fullName evidence="2">NYN domain protein</fullName>
    </submittedName>
</protein>
<dbReference type="InterPro" id="IPR047140">
    <property type="entry name" value="LabA"/>
</dbReference>